<dbReference type="AlphaFoldDB" id="Q6QW13"/>
<dbReference type="InterPro" id="IPR001296">
    <property type="entry name" value="Glyco_trans_1"/>
</dbReference>
<feature type="domain" description="Glycosyltransferase subfamily 4-like N-terminal" evidence="2">
    <location>
        <begin position="93"/>
        <end position="237"/>
    </location>
</feature>
<dbReference type="GO" id="GO:0016757">
    <property type="term" value="F:glycosyltransferase activity"/>
    <property type="evidence" value="ECO:0007669"/>
    <property type="project" value="InterPro"/>
</dbReference>
<dbReference type="InterPro" id="IPR050194">
    <property type="entry name" value="Glycosyltransferase_grp1"/>
</dbReference>
<dbReference type="CAZy" id="GT4">
    <property type="family name" value="Glycosyltransferase Family 4"/>
</dbReference>
<sequence length="435" mass="46526">MPRVPPAACSARSSGRAMDLAAAAAIETRTLSRMVPSGLPPQPPVPAPPSLADLHLVLFMTDGISLRIWEEAGMFEREVALYRRLRPYLRALTIVTYGDRWDAACRSRLPGIRIVCDRGLGPARYRDWIARRLPRLWRGPTLVKTNQTAGADTAFAAARTAGAWFMARCGYMLSEACVHLHGPDSPQTQSARALEAAVFPAADRCVVTADAMRGSVLATGADAGAVTVIPNYVDTDRFAPDPGARREPGPFRVAFIGRLVPQKNPLLLIEGLRGLDVALDVVGQGELLPAMRAAAQGMDVTFHGILPHLALPALLRRADCFLLPSGYEGHPKALLEAMACGLPVIGANRPGICEVVRHGRTGLLVEPEADAIRDAVRTLAGDCGLRAALGRAAREEVLATLSLERTVHNELALYRDILARPPKAAGAGGEAPCPR</sequence>
<keyword evidence="3" id="KW-0614">Plasmid</keyword>
<evidence type="ECO:0000313" key="3">
    <source>
        <dbReference type="EMBL" id="AAS83052.1"/>
    </source>
</evidence>
<dbReference type="Gene3D" id="3.40.50.2000">
    <property type="entry name" value="Glycogen Phosphorylase B"/>
    <property type="match status" value="2"/>
</dbReference>
<feature type="domain" description="Glycosyl transferase family 1" evidence="1">
    <location>
        <begin position="249"/>
        <end position="395"/>
    </location>
</feature>
<evidence type="ECO:0000313" key="5">
    <source>
        <dbReference type="Proteomes" id="UP000298774"/>
    </source>
</evidence>
<dbReference type="Proteomes" id="UP000298774">
    <property type="component" value="Plasmid p5"/>
</dbReference>
<dbReference type="CDD" id="cd03801">
    <property type="entry name" value="GT4_PimA-like"/>
    <property type="match status" value="1"/>
</dbReference>
<dbReference type="PANTHER" id="PTHR45947:SF3">
    <property type="entry name" value="SULFOQUINOVOSYL TRANSFERASE SQD2"/>
    <property type="match status" value="1"/>
</dbReference>
<keyword evidence="3" id="KW-0808">Transferase</keyword>
<organism evidence="3">
    <name type="scientific">Azospirillum brasilense</name>
    <dbReference type="NCBI Taxonomy" id="192"/>
    <lineage>
        <taxon>Bacteria</taxon>
        <taxon>Pseudomonadati</taxon>
        <taxon>Pseudomonadota</taxon>
        <taxon>Alphaproteobacteria</taxon>
        <taxon>Rhodospirillales</taxon>
        <taxon>Azospirillaceae</taxon>
        <taxon>Azospirillum</taxon>
    </lineage>
</organism>
<protein>
    <submittedName>
        <fullName evidence="3">Glycosyl transferase-like protein</fullName>
    </submittedName>
    <submittedName>
        <fullName evidence="4">Glycosyltransferase family 1 protein</fullName>
    </submittedName>
</protein>
<reference evidence="4 5" key="2">
    <citation type="submission" date="2018-09" db="EMBL/GenBank/DDBJ databases">
        <title>Whole genome based analysis of evolution and adaptive divergence in Indian and Brazilian strains of Azospirillum brasilense.</title>
        <authorList>
            <person name="Singh C."/>
            <person name="Tripathi A.K."/>
        </authorList>
    </citation>
    <scope>NUCLEOTIDE SEQUENCE [LARGE SCALE GENOMIC DNA]</scope>
    <source>
        <strain evidence="4 5">MTCC4038</strain>
        <plasmid evidence="4 5">p5</plasmid>
    </source>
</reference>
<reference evidence="3" key="1">
    <citation type="journal article" date="2004" name="FEMS Microbiol. Lett.">
        <title>Annotation of the pRhico plasmid of Azospirillum brasilense reveals its role in determining the outer surface composition.</title>
        <authorList>
            <person name="Vanbleu E."/>
            <person name="Marchal K."/>
            <person name="Lambrecht M."/>
            <person name="Mathys J."/>
            <person name="Vanderleyden J."/>
        </authorList>
    </citation>
    <scope>NUCLEOTIDE SEQUENCE</scope>
    <source>
        <plasmid evidence="3">90 MDa</plasmid>
    </source>
</reference>
<proteinExistence type="predicted"/>
<geneLocation type="plasmid" evidence="4 5">
    <name>p5</name>
</geneLocation>
<dbReference type="PANTHER" id="PTHR45947">
    <property type="entry name" value="SULFOQUINOVOSYL TRANSFERASE SQD2"/>
    <property type="match status" value="1"/>
</dbReference>
<dbReference type="SUPFAM" id="SSF53756">
    <property type="entry name" value="UDP-Glycosyltransferase/glycogen phosphorylase"/>
    <property type="match status" value="1"/>
</dbReference>
<evidence type="ECO:0000259" key="2">
    <source>
        <dbReference type="Pfam" id="PF13439"/>
    </source>
</evidence>
<dbReference type="Pfam" id="PF13439">
    <property type="entry name" value="Glyco_transf_4"/>
    <property type="match status" value="1"/>
</dbReference>
<evidence type="ECO:0000259" key="1">
    <source>
        <dbReference type="Pfam" id="PF00534"/>
    </source>
</evidence>
<dbReference type="EMBL" id="AY523976">
    <property type="protein sequence ID" value="AAS83052.1"/>
    <property type="molecule type" value="Genomic_DNA"/>
</dbReference>
<geneLocation type="plasmid" evidence="3">
    <name>90 MDa</name>
</geneLocation>
<evidence type="ECO:0000313" key="4">
    <source>
        <dbReference type="EMBL" id="QCO13664.1"/>
    </source>
</evidence>
<gene>
    <name evidence="4" type="ORF">D3868_32125</name>
    <name evidence="3" type="ORF">pRhico112</name>
</gene>
<dbReference type="EMBL" id="CP032344">
    <property type="protein sequence ID" value="QCO13664.1"/>
    <property type="molecule type" value="Genomic_DNA"/>
</dbReference>
<name>Q6QW13_AZOBR</name>
<dbReference type="InterPro" id="IPR028098">
    <property type="entry name" value="Glyco_trans_4-like_N"/>
</dbReference>
<accession>Q6QW13</accession>
<dbReference type="Pfam" id="PF00534">
    <property type="entry name" value="Glycos_transf_1"/>
    <property type="match status" value="1"/>
</dbReference>